<reference evidence="2" key="1">
    <citation type="journal article" date="2013" name="J. Plant Res.">
        <title>Effect of fungi and light on seed germination of three Opuntia species from semiarid lands of central Mexico.</title>
        <authorList>
            <person name="Delgado-Sanchez P."/>
            <person name="Jimenez-Bremont J.F."/>
            <person name="Guerrero-Gonzalez Mde L."/>
            <person name="Flores J."/>
        </authorList>
    </citation>
    <scope>NUCLEOTIDE SEQUENCE</scope>
    <source>
        <tissue evidence="2">Cladode</tissue>
    </source>
</reference>
<sequence length="166" mass="17958">MKSPSLDPTAMAGIKWASPTKPSPLDAPLARIIPTPPAFLTTRPLATRGLLPLSQMTILPLTSFGLREFSIQRDTDRMPVRPGYTTGYIFPSSASPAYRDTPVIFFPFPRTTSAGKFLSIVLAPTVVIHGARFVTDMLFGPSLPAEEDTNTPLETAPYDPIAIGSR</sequence>
<name>A0A7C9D5Q5_OPUST</name>
<evidence type="ECO:0000313" key="2">
    <source>
        <dbReference type="EMBL" id="MBA4634541.1"/>
    </source>
</evidence>
<dbReference type="EMBL" id="GISG01091502">
    <property type="protein sequence ID" value="MBA4634541.1"/>
    <property type="molecule type" value="Transcribed_RNA"/>
</dbReference>
<feature type="region of interest" description="Disordered" evidence="1">
    <location>
        <begin position="144"/>
        <end position="166"/>
    </location>
</feature>
<reference evidence="2" key="2">
    <citation type="submission" date="2020-07" db="EMBL/GenBank/DDBJ databases">
        <authorList>
            <person name="Vera ALvarez R."/>
            <person name="Arias-Moreno D.M."/>
            <person name="Jimenez-Jacinto V."/>
            <person name="Jimenez-Bremont J.F."/>
            <person name="Swaminathan K."/>
            <person name="Moose S.P."/>
            <person name="Guerrero-Gonzalez M.L."/>
            <person name="Marino-Ramirez L."/>
            <person name="Landsman D."/>
            <person name="Rodriguez-Kessler M."/>
            <person name="Delgado-Sanchez P."/>
        </authorList>
    </citation>
    <scope>NUCLEOTIDE SEQUENCE</scope>
    <source>
        <tissue evidence="2">Cladode</tissue>
    </source>
</reference>
<dbReference type="EMBL" id="GISG01091501">
    <property type="protein sequence ID" value="MBA4634540.1"/>
    <property type="molecule type" value="Transcribed_RNA"/>
</dbReference>
<dbReference type="AlphaFoldDB" id="A0A7C9D5Q5"/>
<proteinExistence type="predicted"/>
<accession>A0A7C9D5Q5</accession>
<organism evidence="2">
    <name type="scientific">Opuntia streptacantha</name>
    <name type="common">Prickly pear cactus</name>
    <name type="synonym">Opuntia cardona</name>
    <dbReference type="NCBI Taxonomy" id="393608"/>
    <lineage>
        <taxon>Eukaryota</taxon>
        <taxon>Viridiplantae</taxon>
        <taxon>Streptophyta</taxon>
        <taxon>Embryophyta</taxon>
        <taxon>Tracheophyta</taxon>
        <taxon>Spermatophyta</taxon>
        <taxon>Magnoliopsida</taxon>
        <taxon>eudicotyledons</taxon>
        <taxon>Gunneridae</taxon>
        <taxon>Pentapetalae</taxon>
        <taxon>Caryophyllales</taxon>
        <taxon>Cactineae</taxon>
        <taxon>Cactaceae</taxon>
        <taxon>Opuntioideae</taxon>
        <taxon>Opuntia</taxon>
    </lineage>
</organism>
<protein>
    <submittedName>
        <fullName evidence="2">Uncharacterized protein</fullName>
    </submittedName>
</protein>
<evidence type="ECO:0000256" key="1">
    <source>
        <dbReference type="SAM" id="MobiDB-lite"/>
    </source>
</evidence>